<dbReference type="Pfam" id="PF07693">
    <property type="entry name" value="KAP_NTPase"/>
    <property type="match status" value="1"/>
</dbReference>
<dbReference type="RefSeq" id="WP_103974474.1">
    <property type="nucleotide sequence ID" value="NZ_PGFZ01000005.1"/>
</dbReference>
<feature type="domain" description="KAP NTPase" evidence="1">
    <location>
        <begin position="74"/>
        <end position="267"/>
    </location>
</feature>
<dbReference type="InterPro" id="IPR011646">
    <property type="entry name" value="KAP_P-loop"/>
</dbReference>
<dbReference type="EMBL" id="PGFZ01000005">
    <property type="protein sequence ID" value="POZ51559.1"/>
    <property type="molecule type" value="Genomic_DNA"/>
</dbReference>
<accession>A0A2S5CL69</accession>
<evidence type="ECO:0000313" key="2">
    <source>
        <dbReference type="EMBL" id="POZ51559.1"/>
    </source>
</evidence>
<reference evidence="2 3" key="1">
    <citation type="submission" date="2017-11" db="EMBL/GenBank/DDBJ databases">
        <title>Draft Genome Sequence of Methylobacter psychrotolerans Sph1T, an Obligate Methanotroph from Low-Temperature Environments.</title>
        <authorList>
            <person name="Oshkin I.Y."/>
            <person name="Miroshnikov K."/>
            <person name="Belova S.E."/>
            <person name="Korzhenkov A."/>
            <person name="Toshchakov S.V."/>
            <person name="Dedysh S.N."/>
        </authorList>
    </citation>
    <scope>NUCLEOTIDE SEQUENCE [LARGE SCALE GENOMIC DNA]</scope>
    <source>
        <strain evidence="2 3">Sph1</strain>
    </source>
</reference>
<dbReference type="AlphaFoldDB" id="A0A2S5CL69"/>
<organism evidence="2 3">
    <name type="scientific">Methylovulum psychrotolerans</name>
    <dbReference type="NCBI Taxonomy" id="1704499"/>
    <lineage>
        <taxon>Bacteria</taxon>
        <taxon>Pseudomonadati</taxon>
        <taxon>Pseudomonadota</taxon>
        <taxon>Gammaproteobacteria</taxon>
        <taxon>Methylococcales</taxon>
        <taxon>Methylococcaceae</taxon>
        <taxon>Methylovulum</taxon>
    </lineage>
</organism>
<comment type="caution">
    <text evidence="2">The sequence shown here is derived from an EMBL/GenBank/DDBJ whole genome shotgun (WGS) entry which is preliminary data.</text>
</comment>
<dbReference type="Proteomes" id="UP000237423">
    <property type="component" value="Unassembled WGS sequence"/>
</dbReference>
<dbReference type="InterPro" id="IPR027417">
    <property type="entry name" value="P-loop_NTPase"/>
</dbReference>
<proteinExistence type="predicted"/>
<gene>
    <name evidence="2" type="ORF">AADEFJLK_02426</name>
</gene>
<protein>
    <recommendedName>
        <fullName evidence="1">KAP NTPase domain-containing protein</fullName>
    </recommendedName>
</protein>
<dbReference type="SUPFAM" id="SSF52540">
    <property type="entry name" value="P-loop containing nucleoside triphosphate hydrolases"/>
    <property type="match status" value="1"/>
</dbReference>
<evidence type="ECO:0000313" key="3">
    <source>
        <dbReference type="Proteomes" id="UP000237423"/>
    </source>
</evidence>
<name>A0A2S5CL69_9GAMM</name>
<dbReference type="Gene3D" id="3.40.50.300">
    <property type="entry name" value="P-loop containing nucleotide triphosphate hydrolases"/>
    <property type="match status" value="1"/>
</dbReference>
<sequence>MTMLVDLITPKTIILDLTTNNLPTGNDSGSKDNSKLRLIQYEAFEKICEDINKRVEYYANPTRQKELSDFNDDARGTVFFIDGTRGAGKTTFLKSVTKELTTDNNSKLALLIEIDPTQVETGEHIFLSVLYKLKQLIDEQKFCRHFTIDEDKYESWRKQFKKLAGGLQLLDEKNNPLQGIDEEAFLNWGLERAQSGMELAVTFKKLIEDSCVLLKKDALIISIDDADTNFSKGKQVLEMIRRYLDSPHLVVLITGDLQLYSQLVRDHYYEHMGKTIFERDKHRSDEQIKLIDHLEDQYLKKLFPLHQRAHLTPLWDLMKSPSYEYKVQYAAGASDPLTKPLDGIIDQLLKEGLYIKGERDLSLYREFLLKQPLRSVTQLLKFCTQDMEERHFSSKHVVKGFRAMFRGSLHSHQIDVNALSAGDINALNDAVFRVVLEDGEFDTGSYLRPQPSKEIALLH</sequence>
<evidence type="ECO:0000259" key="1">
    <source>
        <dbReference type="Pfam" id="PF07693"/>
    </source>
</evidence>